<organism evidence="1 2">
    <name type="scientific">Pyrenophora tritici-repentis</name>
    <dbReference type="NCBI Taxonomy" id="45151"/>
    <lineage>
        <taxon>Eukaryota</taxon>
        <taxon>Fungi</taxon>
        <taxon>Dikarya</taxon>
        <taxon>Ascomycota</taxon>
        <taxon>Pezizomycotina</taxon>
        <taxon>Dothideomycetes</taxon>
        <taxon>Pleosporomycetidae</taxon>
        <taxon>Pleosporales</taxon>
        <taxon>Pleosporineae</taxon>
        <taxon>Pleosporaceae</taxon>
        <taxon>Pyrenophora</taxon>
    </lineage>
</organism>
<evidence type="ECO:0000313" key="2">
    <source>
        <dbReference type="Proteomes" id="UP000245464"/>
    </source>
</evidence>
<dbReference type="PROSITE" id="PS00018">
    <property type="entry name" value="EF_HAND_1"/>
    <property type="match status" value="1"/>
</dbReference>
<gene>
    <name evidence="1" type="ORF">PtrM4_022460</name>
</gene>
<dbReference type="KEGG" id="ptrr:90954255"/>
<name>A0A834S8Z1_9PLEO</name>
<evidence type="ECO:0000313" key="1">
    <source>
        <dbReference type="EMBL" id="KAF7578006.1"/>
    </source>
</evidence>
<dbReference type="RefSeq" id="XP_065965723.1">
    <property type="nucleotide sequence ID" value="XM_066103521.1"/>
</dbReference>
<dbReference type="EMBL" id="NQIK02000001">
    <property type="protein sequence ID" value="KAF7578006.1"/>
    <property type="molecule type" value="Genomic_DNA"/>
</dbReference>
<comment type="caution">
    <text evidence="1">The sequence shown here is derived from an EMBL/GenBank/DDBJ whole genome shotgun (WGS) entry which is preliminary data.</text>
</comment>
<reference evidence="1" key="1">
    <citation type="journal article" date="2018" name="BMC Genomics">
        <title>Comparative genomics of the wheat fungal pathogen Pyrenophora tritici-repentis reveals chromosomal variations and genome plasticity.</title>
        <authorList>
            <person name="Moolhuijzen P."/>
            <person name="See P.T."/>
            <person name="Hane J.K."/>
            <person name="Shi G."/>
            <person name="Liu Z."/>
            <person name="Oliver R.P."/>
            <person name="Moffat C.S."/>
        </authorList>
    </citation>
    <scope>NUCLEOTIDE SEQUENCE [LARGE SCALE GENOMIC DNA]</scope>
    <source>
        <strain evidence="1">M4</strain>
    </source>
</reference>
<dbReference type="GeneID" id="90954255"/>
<dbReference type="AlphaFoldDB" id="A0A834S8Z1"/>
<dbReference type="InterPro" id="IPR018247">
    <property type="entry name" value="EF_Hand_1_Ca_BS"/>
</dbReference>
<proteinExistence type="predicted"/>
<dbReference type="Proteomes" id="UP000245464">
    <property type="component" value="Chromosome 1"/>
</dbReference>
<sequence length="131" mass="14820">MDGYVLQTLDFKSCGGAIDDVIEALTARRNCARRDGGDEYDRWLEEEPSWTLSCECERLFSELGDLLELKRRAISSELLAALQLIRSWTRAGYTYNAKRGDDNSGDGAISDDELARKYSIQNWVEDNQSDA</sequence>
<protein>
    <submittedName>
        <fullName evidence="1">Uncharacterized protein</fullName>
    </submittedName>
</protein>
<accession>A0A834S8Z1</accession>